<name>A0AA35WMD1_GEOBA</name>
<evidence type="ECO:0000313" key="1">
    <source>
        <dbReference type="EMBL" id="CAI8022181.1"/>
    </source>
</evidence>
<proteinExistence type="predicted"/>
<sequence>MESVETACTMPPLRPQPRIAAFVGENTKNVFFFFQDYILGHPDSRKKSVEVILELYQTLNATFKCFVCLSCDSFFHHYSSVNVILLIRALT</sequence>
<comment type="caution">
    <text evidence="1">The sequence shown here is derived from an EMBL/GenBank/DDBJ whole genome shotgun (WGS) entry which is preliminary data.</text>
</comment>
<reference evidence="1" key="1">
    <citation type="submission" date="2023-03" db="EMBL/GenBank/DDBJ databases">
        <authorList>
            <person name="Steffen K."/>
            <person name="Cardenas P."/>
        </authorList>
    </citation>
    <scope>NUCLEOTIDE SEQUENCE</scope>
</reference>
<evidence type="ECO:0000313" key="2">
    <source>
        <dbReference type="Proteomes" id="UP001174909"/>
    </source>
</evidence>
<protein>
    <submittedName>
        <fullName evidence="1">Uncharacterized protein</fullName>
    </submittedName>
</protein>
<accession>A0AA35WMD1</accession>
<keyword evidence="2" id="KW-1185">Reference proteome</keyword>
<dbReference type="EMBL" id="CASHTH010001943">
    <property type="protein sequence ID" value="CAI8022181.1"/>
    <property type="molecule type" value="Genomic_DNA"/>
</dbReference>
<dbReference type="Proteomes" id="UP001174909">
    <property type="component" value="Unassembled WGS sequence"/>
</dbReference>
<organism evidence="1 2">
    <name type="scientific">Geodia barretti</name>
    <name type="common">Barrett's horny sponge</name>
    <dbReference type="NCBI Taxonomy" id="519541"/>
    <lineage>
        <taxon>Eukaryota</taxon>
        <taxon>Metazoa</taxon>
        <taxon>Porifera</taxon>
        <taxon>Demospongiae</taxon>
        <taxon>Heteroscleromorpha</taxon>
        <taxon>Tetractinellida</taxon>
        <taxon>Astrophorina</taxon>
        <taxon>Geodiidae</taxon>
        <taxon>Geodia</taxon>
    </lineage>
</organism>
<gene>
    <name evidence="1" type="ORF">GBAR_LOCUS13044</name>
</gene>
<dbReference type="AlphaFoldDB" id="A0AA35WMD1"/>
<feature type="non-terminal residue" evidence="1">
    <location>
        <position position="1"/>
    </location>
</feature>